<dbReference type="InterPro" id="IPR036265">
    <property type="entry name" value="HIT-like_sf"/>
</dbReference>
<name>A0A6H1Q069_9PROT</name>
<evidence type="ECO:0000256" key="1">
    <source>
        <dbReference type="PROSITE-ProRule" id="PRU00464"/>
    </source>
</evidence>
<dbReference type="InterPro" id="IPR026026">
    <property type="entry name" value="HIT_Hint"/>
</dbReference>
<dbReference type="InterPro" id="IPR011146">
    <property type="entry name" value="HIT-like"/>
</dbReference>
<sequence length="132" mass="15493">MANKVSKSFLKDSHLITDLKLCSIRLIDNAKFPWIILIPKRKNINDISELNSKDQMLLMKEIVHCSKLMKKIFKTKKLNVEKIGNIVPQLHIHIIARFTKDSSWPLSVWVVEKKNYSKKKIIVILQKLKKLF</sequence>
<keyword evidence="4" id="KW-1185">Reference proteome</keyword>
<evidence type="ECO:0000313" key="4">
    <source>
        <dbReference type="Proteomes" id="UP000501094"/>
    </source>
</evidence>
<dbReference type="PIRSF" id="PIRSF000714">
    <property type="entry name" value="HIT"/>
    <property type="match status" value="1"/>
</dbReference>
<dbReference type="GO" id="GO:0003824">
    <property type="term" value="F:catalytic activity"/>
    <property type="evidence" value="ECO:0007669"/>
    <property type="project" value="InterPro"/>
</dbReference>
<dbReference type="RefSeq" id="WP_168607453.1">
    <property type="nucleotide sequence ID" value="NZ_CP038852.1"/>
</dbReference>
<dbReference type="Gene3D" id="3.30.428.10">
    <property type="entry name" value="HIT-like"/>
    <property type="match status" value="1"/>
</dbReference>
<evidence type="ECO:0000259" key="2">
    <source>
        <dbReference type="PROSITE" id="PS51084"/>
    </source>
</evidence>
<proteinExistence type="predicted"/>
<dbReference type="Proteomes" id="UP000501094">
    <property type="component" value="Chromosome"/>
</dbReference>
<accession>A0A6H1Q069</accession>
<feature type="domain" description="HIT" evidence="2">
    <location>
        <begin position="35"/>
        <end position="104"/>
    </location>
</feature>
<gene>
    <name evidence="3" type="ORF">E5R92_00145</name>
</gene>
<dbReference type="PROSITE" id="PS51084">
    <property type="entry name" value="HIT_2"/>
    <property type="match status" value="1"/>
</dbReference>
<dbReference type="Pfam" id="PF01230">
    <property type="entry name" value="HIT"/>
    <property type="match status" value="1"/>
</dbReference>
<dbReference type="SUPFAM" id="SSF54197">
    <property type="entry name" value="HIT-like"/>
    <property type="match status" value="1"/>
</dbReference>
<dbReference type="KEGG" id="peg:E5R92_00145"/>
<protein>
    <submittedName>
        <fullName evidence="3">HIT domain-containing protein</fullName>
    </submittedName>
</protein>
<dbReference type="AlphaFoldDB" id="A0A6H1Q069"/>
<reference evidence="3 4" key="1">
    <citation type="journal article" date="2020" name="Nat. Microbiol.">
        <title>Lysogenic host-virus interactions in SAR11 marine bacteria.</title>
        <authorList>
            <person name="Morris R.M."/>
            <person name="Cain K.R."/>
            <person name="Hvorecny K.L."/>
            <person name="Kollman J.M."/>
        </authorList>
    </citation>
    <scope>NUCLEOTIDE SEQUENCE [LARGE SCALE GENOMIC DNA]</scope>
    <source>
        <strain evidence="3 4">NP1</strain>
    </source>
</reference>
<evidence type="ECO:0000313" key="3">
    <source>
        <dbReference type="EMBL" id="QIZ20208.1"/>
    </source>
</evidence>
<comment type="caution">
    <text evidence="1">Lacks conserved residue(s) required for the propagation of feature annotation.</text>
</comment>
<dbReference type="EMBL" id="CP038852">
    <property type="protein sequence ID" value="QIZ20208.1"/>
    <property type="molecule type" value="Genomic_DNA"/>
</dbReference>
<organism evidence="3 4">
    <name type="scientific">Candidatus Pelagibacter giovannonii</name>
    <dbReference type="NCBI Taxonomy" id="2563896"/>
    <lineage>
        <taxon>Bacteria</taxon>
        <taxon>Pseudomonadati</taxon>
        <taxon>Pseudomonadota</taxon>
        <taxon>Alphaproteobacteria</taxon>
        <taxon>Candidatus Pelagibacterales</taxon>
        <taxon>Candidatus Pelagibacteraceae</taxon>
        <taxon>Candidatus Pelagibacter</taxon>
    </lineage>
</organism>